<dbReference type="Proteomes" id="UP000589818">
    <property type="component" value="Unassembled WGS sequence"/>
</dbReference>
<keyword evidence="2" id="KW-1185">Reference proteome</keyword>
<evidence type="ECO:0000313" key="1">
    <source>
        <dbReference type="EMBL" id="MBB2886627.1"/>
    </source>
</evidence>
<dbReference type="EMBL" id="JACHVR010000001">
    <property type="protein sequence ID" value="MBB2886627.1"/>
    <property type="molecule type" value="Genomic_DNA"/>
</dbReference>
<organism evidence="1 2">
    <name type="scientific">Pseudomonas umsongensis</name>
    <dbReference type="NCBI Taxonomy" id="198618"/>
    <lineage>
        <taxon>Bacteria</taxon>
        <taxon>Pseudomonadati</taxon>
        <taxon>Pseudomonadota</taxon>
        <taxon>Gammaproteobacteria</taxon>
        <taxon>Pseudomonadales</taxon>
        <taxon>Pseudomonadaceae</taxon>
        <taxon>Pseudomonas</taxon>
    </lineage>
</organism>
<name>A0ACC5MD64_9PSED</name>
<evidence type="ECO:0000313" key="2">
    <source>
        <dbReference type="Proteomes" id="UP000589818"/>
    </source>
</evidence>
<proteinExistence type="predicted"/>
<comment type="caution">
    <text evidence="1">The sequence shown here is derived from an EMBL/GenBank/DDBJ whole genome shotgun (WGS) entry which is preliminary data.</text>
</comment>
<gene>
    <name evidence="1" type="ORF">FHR69_002493</name>
</gene>
<accession>A0ACC5MD64</accession>
<reference evidence="1" key="1">
    <citation type="submission" date="2020-08" db="EMBL/GenBank/DDBJ databases">
        <title>Plant associated metagenomes--Microbial community diversity and host control of community assembly across model and emerging plant ecological genomics systems.</title>
        <authorList>
            <person name="Dangl J."/>
        </authorList>
    </citation>
    <scope>NUCLEOTIDE SEQUENCE</scope>
    <source>
        <strain evidence="1">KD5</strain>
    </source>
</reference>
<sequence>MYGFQQCVIYLKTGTSWDRISMYVLMYKKAWLMMVFSRTHWNEKRGKSLFFQC</sequence>
<protein>
    <submittedName>
        <fullName evidence="1">Uncharacterized protein</fullName>
    </submittedName>
</protein>